<dbReference type="EMBL" id="JAGQEX010000054">
    <property type="protein sequence ID" value="MDV5978097.1"/>
    <property type="molecule type" value="Genomic_DNA"/>
</dbReference>
<reference evidence="2" key="1">
    <citation type="submission" date="2021-04" db="EMBL/GenBank/DDBJ databases">
        <title>Draft genomes of 20 S. canis strains.</title>
        <authorList>
            <person name="Pagnossin D."/>
            <person name="Weir W."/>
            <person name="Smith A."/>
            <person name="Ure R."/>
            <person name="Oravcova K."/>
        </authorList>
    </citation>
    <scope>NUCLEOTIDE SEQUENCE</scope>
    <source>
        <strain evidence="2">284</strain>
    </source>
</reference>
<dbReference type="AlphaFoldDB" id="A0AAE4Q8R3"/>
<evidence type="ECO:0000313" key="3">
    <source>
        <dbReference type="Proteomes" id="UP001186118"/>
    </source>
</evidence>
<accession>A0AAE4Q8R3</accession>
<name>A0AAE4Q8R3_STRCB</name>
<proteinExistence type="predicted"/>
<dbReference type="NCBIfam" id="TIGR02385">
    <property type="entry name" value="RelE_StbE"/>
    <property type="match status" value="1"/>
</dbReference>
<comment type="caution">
    <text evidence="2">The sequence shown here is derived from an EMBL/GenBank/DDBJ whole genome shotgun (WGS) entry which is preliminary data.</text>
</comment>
<protein>
    <submittedName>
        <fullName evidence="2">Type II toxin-antitoxin system mRNA interferase toxin, RelE/StbE family</fullName>
    </submittedName>
</protein>
<dbReference type="Pfam" id="PF05016">
    <property type="entry name" value="ParE_toxin"/>
    <property type="match status" value="1"/>
</dbReference>
<sequence length="58" mass="6819">MLPFSVFPERCSIIDGLTGKGYTFRQLIVKKYRVIYHILDNEVIIVSVVYGSRHMDNW</sequence>
<dbReference type="Gene3D" id="3.30.2310.20">
    <property type="entry name" value="RelE-like"/>
    <property type="match status" value="1"/>
</dbReference>
<evidence type="ECO:0000313" key="2">
    <source>
        <dbReference type="EMBL" id="MDV5978097.1"/>
    </source>
</evidence>
<dbReference type="InterPro" id="IPR035093">
    <property type="entry name" value="RelE/ParE_toxin_dom_sf"/>
</dbReference>
<dbReference type="Proteomes" id="UP001186118">
    <property type="component" value="Unassembled WGS sequence"/>
</dbReference>
<gene>
    <name evidence="2" type="ORF">KB584_11840</name>
</gene>
<keyword evidence="1" id="KW-1277">Toxin-antitoxin system</keyword>
<organism evidence="2 3">
    <name type="scientific">Streptococcus canis</name>
    <dbReference type="NCBI Taxonomy" id="1329"/>
    <lineage>
        <taxon>Bacteria</taxon>
        <taxon>Bacillati</taxon>
        <taxon>Bacillota</taxon>
        <taxon>Bacilli</taxon>
        <taxon>Lactobacillales</taxon>
        <taxon>Streptococcaceae</taxon>
        <taxon>Streptococcus</taxon>
    </lineage>
</organism>
<dbReference type="InterPro" id="IPR007712">
    <property type="entry name" value="RelE/ParE_toxin"/>
</dbReference>
<dbReference type="SUPFAM" id="SSF143011">
    <property type="entry name" value="RelE-like"/>
    <property type="match status" value="1"/>
</dbReference>
<evidence type="ECO:0000256" key="1">
    <source>
        <dbReference type="ARBA" id="ARBA00022649"/>
    </source>
</evidence>